<organism evidence="1 2">
    <name type="scientific">Xyrichtys novacula</name>
    <name type="common">Pearly razorfish</name>
    <name type="synonym">Hemipteronotus novacula</name>
    <dbReference type="NCBI Taxonomy" id="13765"/>
    <lineage>
        <taxon>Eukaryota</taxon>
        <taxon>Metazoa</taxon>
        <taxon>Chordata</taxon>
        <taxon>Craniata</taxon>
        <taxon>Vertebrata</taxon>
        <taxon>Euteleostomi</taxon>
        <taxon>Actinopterygii</taxon>
        <taxon>Neopterygii</taxon>
        <taxon>Teleostei</taxon>
        <taxon>Neoteleostei</taxon>
        <taxon>Acanthomorphata</taxon>
        <taxon>Eupercaria</taxon>
        <taxon>Labriformes</taxon>
        <taxon>Labridae</taxon>
        <taxon>Xyrichtys</taxon>
    </lineage>
</organism>
<name>A0AAV1G938_XYRNO</name>
<proteinExistence type="predicted"/>
<gene>
    <name evidence="1" type="ORF">XNOV1_A034471</name>
</gene>
<evidence type="ECO:0000313" key="1">
    <source>
        <dbReference type="EMBL" id="CAJ1069731.1"/>
    </source>
</evidence>
<evidence type="ECO:0000313" key="2">
    <source>
        <dbReference type="Proteomes" id="UP001178508"/>
    </source>
</evidence>
<dbReference type="PANTHER" id="PTHR46704">
    <property type="entry name" value="CXC DOMAIN-CONTAINING PROTEIN-RELATED"/>
    <property type="match status" value="1"/>
</dbReference>
<reference evidence="1" key="1">
    <citation type="submission" date="2023-08" db="EMBL/GenBank/DDBJ databases">
        <authorList>
            <person name="Alioto T."/>
            <person name="Alioto T."/>
            <person name="Gomez Garrido J."/>
        </authorList>
    </citation>
    <scope>NUCLEOTIDE SEQUENCE</scope>
</reference>
<sequence>MHHGNKSEILDCIVPRDLDKHRPVTTAAVLDGAVLVQMLRPGGAVTTGQYFTDVLAPYILSWFDRNNRIDIVWDVYSKTSLKSDIREQRGTGARRRVTLSTKVPGNWAAFLRVDLNKQELFVELAKSLKHMTFPQGKELFTTIRDGCVTSTAGINTNALAPCTQEEADTRLFLHVAAATLAGHRRVMVRSSDSDVVVYIPAHAIAHSLGPSKAMALPAFQALTGCDTTSAFFGKGKKTAWSVWQSMPELTLPLLLLSGPSPTTEIIKTSTPILQRFVLKLYGVSKDDIRTEDAA</sequence>
<dbReference type="PANTHER" id="PTHR46704:SF9">
    <property type="entry name" value="BHLH DOMAIN-CONTAINING PROTEIN"/>
    <property type="match status" value="1"/>
</dbReference>
<dbReference type="EMBL" id="OY660875">
    <property type="protein sequence ID" value="CAJ1069731.1"/>
    <property type="molecule type" value="Genomic_DNA"/>
</dbReference>
<keyword evidence="2" id="KW-1185">Reference proteome</keyword>
<dbReference type="AlphaFoldDB" id="A0AAV1G938"/>
<dbReference type="Proteomes" id="UP001178508">
    <property type="component" value="Chromosome 12"/>
</dbReference>
<accession>A0AAV1G938</accession>
<protein>
    <submittedName>
        <fullName evidence="1">Uncharacterized protein LOC127373053</fullName>
    </submittedName>
</protein>